<dbReference type="HOGENOM" id="CLU_1853938_0_0_10"/>
<dbReference type="Proteomes" id="UP000008461">
    <property type="component" value="Chromosome"/>
</dbReference>
<reference key="2">
    <citation type="submission" date="2011-04" db="EMBL/GenBank/DDBJ databases">
        <title>Complete sequence of chromosome of Haliscomenobacter hydrossis DSM 1100.</title>
        <authorList>
            <consortium name="US DOE Joint Genome Institute (JGI-PGF)"/>
            <person name="Lucas S."/>
            <person name="Han J."/>
            <person name="Lapidus A."/>
            <person name="Bruce D."/>
            <person name="Goodwin L."/>
            <person name="Pitluck S."/>
            <person name="Peters L."/>
            <person name="Kyrpides N."/>
            <person name="Mavromatis K."/>
            <person name="Ivanova N."/>
            <person name="Ovchinnikova G."/>
            <person name="Pagani I."/>
            <person name="Daligault H."/>
            <person name="Detter J.C."/>
            <person name="Han C."/>
            <person name="Land M."/>
            <person name="Hauser L."/>
            <person name="Markowitz V."/>
            <person name="Cheng J.-F."/>
            <person name="Hugenholtz P."/>
            <person name="Woyke T."/>
            <person name="Wu D."/>
            <person name="Verbarg S."/>
            <person name="Frueling A."/>
            <person name="Brambilla E."/>
            <person name="Klenk H.-P."/>
            <person name="Eisen J.A."/>
        </authorList>
    </citation>
    <scope>NUCLEOTIDE SEQUENCE</scope>
    <source>
        <strain>DSM 1100</strain>
    </source>
</reference>
<name>F4L165_HALH1</name>
<dbReference type="KEGG" id="hhy:Halhy_4969"/>
<keyword evidence="2" id="KW-1185">Reference proteome</keyword>
<dbReference type="OrthoDB" id="8796340at2"/>
<sequence>MNQELPIRIILESPPPGVDFGIQKGSGNNYETILKQRSGKEDLCFEFKISVKENQVSLPDFKGPYVHGPSSERFIYVDIGTAAGQFDSVWTRRLKIPLRDISAETIQQLLTDASLVLETKVPGTGKDGGPNCATVKPFPGWHLSPTGR</sequence>
<dbReference type="Pfam" id="PF19452">
    <property type="entry name" value="DUF5990"/>
    <property type="match status" value="1"/>
</dbReference>
<dbReference type="eggNOG" id="ENOG5032TGT">
    <property type="taxonomic scope" value="Bacteria"/>
</dbReference>
<organism evidence="1 2">
    <name type="scientific">Haliscomenobacter hydrossis (strain ATCC 27775 / DSM 1100 / LMG 10767 / O)</name>
    <dbReference type="NCBI Taxonomy" id="760192"/>
    <lineage>
        <taxon>Bacteria</taxon>
        <taxon>Pseudomonadati</taxon>
        <taxon>Bacteroidota</taxon>
        <taxon>Saprospiria</taxon>
        <taxon>Saprospirales</taxon>
        <taxon>Haliscomenobacteraceae</taxon>
        <taxon>Haliscomenobacter</taxon>
    </lineage>
</organism>
<proteinExistence type="predicted"/>
<dbReference type="RefSeq" id="WP_013767332.1">
    <property type="nucleotide sequence ID" value="NC_015510.1"/>
</dbReference>
<evidence type="ECO:0000313" key="1">
    <source>
        <dbReference type="EMBL" id="AEE52797.1"/>
    </source>
</evidence>
<gene>
    <name evidence="1" type="ordered locus">Halhy_4969</name>
</gene>
<dbReference type="AlphaFoldDB" id="F4L165"/>
<reference evidence="1 2" key="1">
    <citation type="journal article" date="2011" name="Stand. Genomic Sci.">
        <title>Complete genome sequence of Haliscomenobacter hydrossis type strain (O).</title>
        <authorList>
            <consortium name="US DOE Joint Genome Institute (JGI-PGF)"/>
            <person name="Daligault H."/>
            <person name="Lapidus A."/>
            <person name="Zeytun A."/>
            <person name="Nolan M."/>
            <person name="Lucas S."/>
            <person name="Del Rio T.G."/>
            <person name="Tice H."/>
            <person name="Cheng J.F."/>
            <person name="Tapia R."/>
            <person name="Han C."/>
            <person name="Goodwin L."/>
            <person name="Pitluck S."/>
            <person name="Liolios K."/>
            <person name="Pagani I."/>
            <person name="Ivanova N."/>
            <person name="Huntemann M."/>
            <person name="Mavromatis K."/>
            <person name="Mikhailova N."/>
            <person name="Pati A."/>
            <person name="Chen A."/>
            <person name="Palaniappan K."/>
            <person name="Land M."/>
            <person name="Hauser L."/>
            <person name="Brambilla E.M."/>
            <person name="Rohde M."/>
            <person name="Verbarg S."/>
            <person name="Goker M."/>
            <person name="Bristow J."/>
            <person name="Eisen J.A."/>
            <person name="Markowitz V."/>
            <person name="Hugenholtz P."/>
            <person name="Kyrpides N.C."/>
            <person name="Klenk H.P."/>
            <person name="Woyke T."/>
        </authorList>
    </citation>
    <scope>NUCLEOTIDE SEQUENCE [LARGE SCALE GENOMIC DNA]</scope>
    <source>
        <strain evidence="2">ATCC 27775 / DSM 1100 / LMG 10767 / O</strain>
    </source>
</reference>
<dbReference type="EMBL" id="CP002691">
    <property type="protein sequence ID" value="AEE52797.1"/>
    <property type="molecule type" value="Genomic_DNA"/>
</dbReference>
<protein>
    <submittedName>
        <fullName evidence="1">Uncharacterized protein</fullName>
    </submittedName>
</protein>
<dbReference type="InterPro" id="IPR046032">
    <property type="entry name" value="DUF5990"/>
</dbReference>
<evidence type="ECO:0000313" key="2">
    <source>
        <dbReference type="Proteomes" id="UP000008461"/>
    </source>
</evidence>
<accession>F4L165</accession>